<keyword evidence="4" id="KW-1185">Reference proteome</keyword>
<protein>
    <recommendedName>
        <fullName evidence="2">EB domain-containing protein</fullName>
    </recommendedName>
</protein>
<evidence type="ECO:0000313" key="3">
    <source>
        <dbReference type="EMBL" id="CAL8126130.1"/>
    </source>
</evidence>
<dbReference type="Proteomes" id="UP001642540">
    <property type="component" value="Unassembled WGS sequence"/>
</dbReference>
<feature type="signal peptide" evidence="1">
    <location>
        <begin position="1"/>
        <end position="23"/>
    </location>
</feature>
<feature type="domain" description="EB" evidence="2">
    <location>
        <begin position="84"/>
        <end position="131"/>
    </location>
</feature>
<feature type="chain" id="PRO_5045588461" description="EB domain-containing protein" evidence="1">
    <location>
        <begin position="24"/>
        <end position="488"/>
    </location>
</feature>
<gene>
    <name evidence="3" type="ORF">ODALV1_LOCUS21280</name>
</gene>
<dbReference type="PANTHER" id="PTHR39069">
    <property type="entry name" value="ECDYSONE-INDUCIBLE GENE E1, ISOFORM A"/>
    <property type="match status" value="1"/>
</dbReference>
<comment type="caution">
    <text evidence="3">The sequence shown here is derived from an EMBL/GenBank/DDBJ whole genome shotgun (WGS) entry which is preliminary data.</text>
</comment>
<sequence>MNFLTSSFLLSLLILLSTHNISCENDYSEAFQTYFKPQSPSFYFEGKLGEPCNISRIESCNILGAYCTQGICSCLPFYVPEISRNECLLKADRLGDSCVADVQCSAAFSSNAKCGDNNTCICIEGSVPNDDKTECLIGEKLPGEECVNGTECVGYPDKSECFNDTCKCRNGFLPALNHQGSEARGCLPIVNRFGDKCFEKQQCQQGTLGQWSNCTVAPLYGSHLSDICTCADNAIVAFGAIDPHLESDFCFKKAERIGDSCNFDEQCTVNLGIFAECSAENNKCVCLNNSFPFNNDTTCLPTKVSIGDTCQLTSQCVGKPNVTSVCTTDEICLCVEGFIPNANFSECLPMVDKLGASCVESWQCNTGQDSECAEYSWKKGTGKKVCKCKDGYFQEPRENVCRPKVMKIGSFCRTHTQCIASLKRSLCVKGECQCVGGAEAVSIPLSYVNAFSIVEYEYECGVPNQSDAGSMASAGQSPRGRGFMSVVL</sequence>
<dbReference type="InterPro" id="IPR006149">
    <property type="entry name" value="EB_dom"/>
</dbReference>
<evidence type="ECO:0000259" key="2">
    <source>
        <dbReference type="Pfam" id="PF01683"/>
    </source>
</evidence>
<reference evidence="3 4" key="1">
    <citation type="submission" date="2024-08" db="EMBL/GenBank/DDBJ databases">
        <authorList>
            <person name="Cucini C."/>
            <person name="Frati F."/>
        </authorList>
    </citation>
    <scope>NUCLEOTIDE SEQUENCE [LARGE SCALE GENOMIC DNA]</scope>
</reference>
<accession>A0ABP1REW2</accession>
<dbReference type="EMBL" id="CAXLJM020000071">
    <property type="protein sequence ID" value="CAL8126130.1"/>
    <property type="molecule type" value="Genomic_DNA"/>
</dbReference>
<organism evidence="3 4">
    <name type="scientific">Orchesella dallaii</name>
    <dbReference type="NCBI Taxonomy" id="48710"/>
    <lineage>
        <taxon>Eukaryota</taxon>
        <taxon>Metazoa</taxon>
        <taxon>Ecdysozoa</taxon>
        <taxon>Arthropoda</taxon>
        <taxon>Hexapoda</taxon>
        <taxon>Collembola</taxon>
        <taxon>Entomobryomorpha</taxon>
        <taxon>Entomobryoidea</taxon>
        <taxon>Orchesellidae</taxon>
        <taxon>Orchesellinae</taxon>
        <taxon>Orchesella</taxon>
    </lineage>
</organism>
<keyword evidence="1" id="KW-0732">Signal</keyword>
<dbReference type="PANTHER" id="PTHR39069:SF8">
    <property type="entry name" value="FI17111P1"/>
    <property type="match status" value="1"/>
</dbReference>
<evidence type="ECO:0000313" key="4">
    <source>
        <dbReference type="Proteomes" id="UP001642540"/>
    </source>
</evidence>
<name>A0ABP1REW2_9HEXA</name>
<dbReference type="Pfam" id="PF01683">
    <property type="entry name" value="EB"/>
    <property type="match status" value="1"/>
</dbReference>
<proteinExistence type="predicted"/>
<evidence type="ECO:0000256" key="1">
    <source>
        <dbReference type="SAM" id="SignalP"/>
    </source>
</evidence>